<evidence type="ECO:0000256" key="2">
    <source>
        <dbReference type="ARBA" id="ARBA00022723"/>
    </source>
</evidence>
<evidence type="ECO:0000256" key="3">
    <source>
        <dbReference type="ARBA" id="ARBA00022833"/>
    </source>
</evidence>
<dbReference type="OrthoDB" id="1879366at2759"/>
<dbReference type="Gene3D" id="3.90.180.10">
    <property type="entry name" value="Medium-chain alcohol dehydrogenases, catalytic domain"/>
    <property type="match status" value="1"/>
</dbReference>
<evidence type="ECO:0000256" key="5">
    <source>
        <dbReference type="RuleBase" id="RU361277"/>
    </source>
</evidence>
<protein>
    <submittedName>
        <fullName evidence="7">GroES-like protein</fullName>
    </submittedName>
</protein>
<keyword evidence="3 5" id="KW-0862">Zinc</keyword>
<dbReference type="InterPro" id="IPR020843">
    <property type="entry name" value="ER"/>
</dbReference>
<evidence type="ECO:0000313" key="7">
    <source>
        <dbReference type="EMBL" id="ORE06313.1"/>
    </source>
</evidence>
<dbReference type="SMART" id="SM00829">
    <property type="entry name" value="PKS_ER"/>
    <property type="match status" value="1"/>
</dbReference>
<comment type="cofactor">
    <cofactor evidence="1 5">
        <name>Zn(2+)</name>
        <dbReference type="ChEBI" id="CHEBI:29105"/>
    </cofactor>
</comment>
<proteinExistence type="inferred from homology"/>
<dbReference type="InterPro" id="IPR002328">
    <property type="entry name" value="ADH_Zn_CS"/>
</dbReference>
<dbReference type="PANTHER" id="PTHR42683">
    <property type="entry name" value="ALDEHYDE REDUCTASE"/>
    <property type="match status" value="1"/>
</dbReference>
<dbReference type="SUPFAM" id="SSF51735">
    <property type="entry name" value="NAD(P)-binding Rossmann-fold domains"/>
    <property type="match status" value="1"/>
</dbReference>
<dbReference type="InterPro" id="IPR011032">
    <property type="entry name" value="GroES-like_sf"/>
</dbReference>
<dbReference type="GO" id="GO:0008270">
    <property type="term" value="F:zinc ion binding"/>
    <property type="evidence" value="ECO:0007669"/>
    <property type="project" value="InterPro"/>
</dbReference>
<dbReference type="PROSITE" id="PS00059">
    <property type="entry name" value="ADH_ZINC"/>
    <property type="match status" value="1"/>
</dbReference>
<dbReference type="InterPro" id="IPR047109">
    <property type="entry name" value="CAD-like"/>
</dbReference>
<dbReference type="PROSITE" id="PS00065">
    <property type="entry name" value="D_2_HYDROXYACID_DH_1"/>
    <property type="match status" value="1"/>
</dbReference>
<dbReference type="Pfam" id="PF08240">
    <property type="entry name" value="ADH_N"/>
    <property type="match status" value="1"/>
</dbReference>
<sequence>MSKNDTFTGWASVGKDKPLEQMQLPLKAWNDNSVEMDITHCGICGSDVHTIDSGWGPTDYPCVVGHEITGVVTRVGKNVTRVKVGDRAGLGPACGSCNQCHTCSNGEENVCMNGITLTYNSHWSTGEKTYGGYADKWRGDETFICKIPDNVSNENASTFMCGGVTTYAPLRRWKVGPGSTLGVLGIGGLGHFAVMFGKALGATVIAFSSSNRKRDAALELGCDDYIVTSDTEAMTKYTSKLTHIICTGVGEDFKWEPYFNLLVPNGIFINVNAPEFSYPPIPLFNQIFKQIVIVASAGGSVKDTEDMLQLISEKNLKAWYKKYPMSEVNKAIKDFRAGLPRFRFVLEN</sequence>
<dbReference type="Pfam" id="PF00107">
    <property type="entry name" value="ADH_zinc_N"/>
    <property type="match status" value="1"/>
</dbReference>
<dbReference type="VEuPathDB" id="FungiDB:BCV72DRAFT_275092"/>
<dbReference type="Gene3D" id="3.40.50.720">
    <property type="entry name" value="NAD(P)-binding Rossmann-like Domain"/>
    <property type="match status" value="1"/>
</dbReference>
<gene>
    <name evidence="7" type="ORF">BCV72DRAFT_275092</name>
</gene>
<dbReference type="EMBL" id="KV921926">
    <property type="protein sequence ID" value="ORE06313.1"/>
    <property type="molecule type" value="Genomic_DNA"/>
</dbReference>
<dbReference type="InterPro" id="IPR036291">
    <property type="entry name" value="NAD(P)-bd_dom_sf"/>
</dbReference>
<dbReference type="GO" id="GO:0016616">
    <property type="term" value="F:oxidoreductase activity, acting on the CH-OH group of donors, NAD or NADP as acceptor"/>
    <property type="evidence" value="ECO:0007669"/>
    <property type="project" value="InterPro"/>
</dbReference>
<dbReference type="SUPFAM" id="SSF50129">
    <property type="entry name" value="GroES-like"/>
    <property type="match status" value="1"/>
</dbReference>
<dbReference type="InterPro" id="IPR013154">
    <property type="entry name" value="ADH-like_N"/>
</dbReference>
<keyword evidence="4" id="KW-0560">Oxidoreductase</keyword>
<reference evidence="7" key="1">
    <citation type="journal article" date="2016" name="Proc. Natl. Acad. Sci. U.S.A.">
        <title>Lipid metabolic changes in an early divergent fungus govern the establishment of a mutualistic symbiosis with endobacteria.</title>
        <authorList>
            <person name="Lastovetsky O.A."/>
            <person name="Gaspar M.L."/>
            <person name="Mondo S.J."/>
            <person name="LaButti K.M."/>
            <person name="Sandor L."/>
            <person name="Grigoriev I.V."/>
            <person name="Henry S.A."/>
            <person name="Pawlowska T.E."/>
        </authorList>
    </citation>
    <scope>NUCLEOTIDE SEQUENCE [LARGE SCALE GENOMIC DNA]</scope>
    <source>
        <strain evidence="7">ATCC 52814</strain>
    </source>
</reference>
<dbReference type="InterPro" id="IPR029752">
    <property type="entry name" value="D-isomer_DH_CS1"/>
</dbReference>
<dbReference type="InterPro" id="IPR013149">
    <property type="entry name" value="ADH-like_C"/>
</dbReference>
<dbReference type="FunFam" id="3.40.50.720:FF:000022">
    <property type="entry name" value="Cinnamyl alcohol dehydrogenase"/>
    <property type="match status" value="1"/>
</dbReference>
<evidence type="ECO:0000259" key="6">
    <source>
        <dbReference type="SMART" id="SM00829"/>
    </source>
</evidence>
<feature type="domain" description="Enoyl reductase (ER)" evidence="6">
    <location>
        <begin position="17"/>
        <end position="346"/>
    </location>
</feature>
<name>A0A1X0R2P7_RHIZD</name>
<dbReference type="Proteomes" id="UP000242414">
    <property type="component" value="Unassembled WGS sequence"/>
</dbReference>
<evidence type="ECO:0000256" key="1">
    <source>
        <dbReference type="ARBA" id="ARBA00001947"/>
    </source>
</evidence>
<accession>A0A1X0R2P7</accession>
<evidence type="ECO:0000256" key="4">
    <source>
        <dbReference type="ARBA" id="ARBA00023002"/>
    </source>
</evidence>
<dbReference type="AlphaFoldDB" id="A0A1X0R2P7"/>
<dbReference type="CDD" id="cd05283">
    <property type="entry name" value="CAD1"/>
    <property type="match status" value="1"/>
</dbReference>
<keyword evidence="2 5" id="KW-0479">Metal-binding</keyword>
<comment type="similarity">
    <text evidence="5">Belongs to the zinc-containing alcohol dehydrogenase family.</text>
</comment>
<organism evidence="7">
    <name type="scientific">Rhizopus microsporus var. microsporus</name>
    <dbReference type="NCBI Taxonomy" id="86635"/>
    <lineage>
        <taxon>Eukaryota</taxon>
        <taxon>Fungi</taxon>
        <taxon>Fungi incertae sedis</taxon>
        <taxon>Mucoromycota</taxon>
        <taxon>Mucoromycotina</taxon>
        <taxon>Mucoromycetes</taxon>
        <taxon>Mucorales</taxon>
        <taxon>Mucorineae</taxon>
        <taxon>Rhizopodaceae</taxon>
        <taxon>Rhizopus</taxon>
    </lineage>
</organism>